<dbReference type="HOGENOM" id="CLU_2611145_0_0_1"/>
<protein>
    <submittedName>
        <fullName evidence="1">Uncharacterized protein</fullName>
    </submittedName>
</protein>
<dbReference type="InParanoid" id="M4BET2"/>
<sequence>MQISMIARGTSRVFVDFGALSCWFYEGRAEMGAKWQLGRQSRHALVRPRNDSRAPWWLWLWQVSFISAKVRGARAHRYI</sequence>
<dbReference type="AlphaFoldDB" id="M4BET2"/>
<dbReference type="Proteomes" id="UP000011713">
    <property type="component" value="Unassembled WGS sequence"/>
</dbReference>
<name>M4BET2_HYAAE</name>
<organism evidence="1 2">
    <name type="scientific">Hyaloperonospora arabidopsidis (strain Emoy2)</name>
    <name type="common">Downy mildew agent</name>
    <name type="synonym">Peronospora arabidopsidis</name>
    <dbReference type="NCBI Taxonomy" id="559515"/>
    <lineage>
        <taxon>Eukaryota</taxon>
        <taxon>Sar</taxon>
        <taxon>Stramenopiles</taxon>
        <taxon>Oomycota</taxon>
        <taxon>Peronosporomycetes</taxon>
        <taxon>Peronosporales</taxon>
        <taxon>Peronosporaceae</taxon>
        <taxon>Hyaloperonospora</taxon>
    </lineage>
</organism>
<evidence type="ECO:0000313" key="1">
    <source>
        <dbReference type="EnsemblProtists" id="HpaP804800"/>
    </source>
</evidence>
<dbReference type="VEuPathDB" id="FungiDB:HpaG804800"/>
<accession>M4BET2</accession>
<evidence type="ECO:0000313" key="2">
    <source>
        <dbReference type="Proteomes" id="UP000011713"/>
    </source>
</evidence>
<keyword evidence="2" id="KW-1185">Reference proteome</keyword>
<reference evidence="2" key="1">
    <citation type="journal article" date="2010" name="Science">
        <title>Signatures of adaptation to obligate biotrophy in the Hyaloperonospora arabidopsidis genome.</title>
        <authorList>
            <person name="Baxter L."/>
            <person name="Tripathy S."/>
            <person name="Ishaque N."/>
            <person name="Boot N."/>
            <person name="Cabral A."/>
            <person name="Kemen E."/>
            <person name="Thines M."/>
            <person name="Ah-Fong A."/>
            <person name="Anderson R."/>
            <person name="Badejoko W."/>
            <person name="Bittner-Eddy P."/>
            <person name="Boore J.L."/>
            <person name="Chibucos M.C."/>
            <person name="Coates M."/>
            <person name="Dehal P."/>
            <person name="Delehaunty K."/>
            <person name="Dong S."/>
            <person name="Downton P."/>
            <person name="Dumas B."/>
            <person name="Fabro G."/>
            <person name="Fronick C."/>
            <person name="Fuerstenberg S.I."/>
            <person name="Fulton L."/>
            <person name="Gaulin E."/>
            <person name="Govers F."/>
            <person name="Hughes L."/>
            <person name="Humphray S."/>
            <person name="Jiang R.H."/>
            <person name="Judelson H."/>
            <person name="Kamoun S."/>
            <person name="Kyung K."/>
            <person name="Meijer H."/>
            <person name="Minx P."/>
            <person name="Morris P."/>
            <person name="Nelson J."/>
            <person name="Phuntumart V."/>
            <person name="Qutob D."/>
            <person name="Rehmany A."/>
            <person name="Rougon-Cardoso A."/>
            <person name="Ryden P."/>
            <person name="Torto-Alalibo T."/>
            <person name="Studholme D."/>
            <person name="Wang Y."/>
            <person name="Win J."/>
            <person name="Wood J."/>
            <person name="Clifton S.W."/>
            <person name="Rogers J."/>
            <person name="Van den Ackerveken G."/>
            <person name="Jones J.D."/>
            <person name="McDowell J.M."/>
            <person name="Beynon J."/>
            <person name="Tyler B.M."/>
        </authorList>
    </citation>
    <scope>NUCLEOTIDE SEQUENCE [LARGE SCALE GENOMIC DNA]</scope>
    <source>
        <strain evidence="2">Emoy2</strain>
    </source>
</reference>
<dbReference type="EnsemblProtists" id="HpaT804800">
    <property type="protein sequence ID" value="HpaP804800"/>
    <property type="gene ID" value="HpaG804800"/>
</dbReference>
<reference evidence="1" key="2">
    <citation type="submission" date="2015-06" db="UniProtKB">
        <authorList>
            <consortium name="EnsemblProtists"/>
        </authorList>
    </citation>
    <scope>IDENTIFICATION</scope>
    <source>
        <strain evidence="1">Emoy2</strain>
    </source>
</reference>
<proteinExistence type="predicted"/>
<dbReference type="EMBL" id="JH598180">
    <property type="status" value="NOT_ANNOTATED_CDS"/>
    <property type="molecule type" value="Genomic_DNA"/>
</dbReference>